<proteinExistence type="predicted"/>
<dbReference type="Proteomes" id="UP000623419">
    <property type="component" value="Unassembled WGS sequence"/>
</dbReference>
<reference evidence="2" key="1">
    <citation type="journal article" date="2019" name="Int. J. Syst. Evol. Microbiol.">
        <title>The Global Catalogue of Microorganisms (GCM) 10K type strain sequencing project: providing services to taxonomists for standard genome sequencing and annotation.</title>
        <authorList>
            <consortium name="The Broad Institute Genomics Platform"/>
            <consortium name="The Broad Institute Genome Sequencing Center for Infectious Disease"/>
            <person name="Wu L."/>
            <person name="Ma J."/>
        </authorList>
    </citation>
    <scope>NUCLEOTIDE SEQUENCE [LARGE SCALE GENOMIC DNA]</scope>
    <source>
        <strain evidence="2">CGMCC 1.15905</strain>
    </source>
</reference>
<evidence type="ECO:0000313" key="1">
    <source>
        <dbReference type="EMBL" id="GGA80647.1"/>
    </source>
</evidence>
<sequence length="80" mass="9348">MAESMDATITSPMGAPRDTAETYYFHDKRDGEMALNMFIRQDSLVYHYYRRTNEEPEDVERRVAELKKLFAGHADGCEIR</sequence>
<protein>
    <recommendedName>
        <fullName evidence="3">KTSC domain-containing protein</fullName>
    </recommendedName>
</protein>
<gene>
    <name evidence="1" type="ORF">GCM10011521_18700</name>
</gene>
<keyword evidence="2" id="KW-1185">Reference proteome</keyword>
<accession>A0ABQ1HLI0</accession>
<organism evidence="1 2">
    <name type="scientific">Arenimonas soli</name>
    <dbReference type="NCBI Taxonomy" id="2269504"/>
    <lineage>
        <taxon>Bacteria</taxon>
        <taxon>Pseudomonadati</taxon>
        <taxon>Pseudomonadota</taxon>
        <taxon>Gammaproteobacteria</taxon>
        <taxon>Lysobacterales</taxon>
        <taxon>Lysobacteraceae</taxon>
        <taxon>Arenimonas</taxon>
    </lineage>
</organism>
<evidence type="ECO:0000313" key="2">
    <source>
        <dbReference type="Proteomes" id="UP000623419"/>
    </source>
</evidence>
<comment type="caution">
    <text evidence="1">The sequence shown here is derived from an EMBL/GenBank/DDBJ whole genome shotgun (WGS) entry which is preliminary data.</text>
</comment>
<name>A0ABQ1HLI0_9GAMM</name>
<evidence type="ECO:0008006" key="3">
    <source>
        <dbReference type="Google" id="ProtNLM"/>
    </source>
</evidence>
<dbReference type="EMBL" id="BMKC01000002">
    <property type="protein sequence ID" value="GGA80647.1"/>
    <property type="molecule type" value="Genomic_DNA"/>
</dbReference>